<evidence type="ECO:0000313" key="4">
    <source>
        <dbReference type="WBParaSite" id="EVEC_0000362501-mRNA-1"/>
    </source>
</evidence>
<reference evidence="2 3" key="2">
    <citation type="submission" date="2018-10" db="EMBL/GenBank/DDBJ databases">
        <authorList>
            <consortium name="Pathogen Informatics"/>
        </authorList>
    </citation>
    <scope>NUCLEOTIDE SEQUENCE [LARGE SCALE GENOMIC DNA]</scope>
</reference>
<dbReference type="EMBL" id="UXUI01007568">
    <property type="protein sequence ID" value="VDD88190.1"/>
    <property type="molecule type" value="Genomic_DNA"/>
</dbReference>
<evidence type="ECO:0000256" key="1">
    <source>
        <dbReference type="SAM" id="MobiDB-lite"/>
    </source>
</evidence>
<evidence type="ECO:0000313" key="2">
    <source>
        <dbReference type="EMBL" id="VDD88190.1"/>
    </source>
</evidence>
<dbReference type="AlphaFoldDB" id="A0A0N4V113"/>
<accession>A0A0N4V113</accession>
<feature type="region of interest" description="Disordered" evidence="1">
    <location>
        <begin position="30"/>
        <end position="63"/>
    </location>
</feature>
<name>A0A0N4V113_ENTVE</name>
<evidence type="ECO:0000313" key="3">
    <source>
        <dbReference type="Proteomes" id="UP000274131"/>
    </source>
</evidence>
<gene>
    <name evidence="2" type="ORF">EVEC_LOCUS3333</name>
</gene>
<keyword evidence="3" id="KW-1185">Reference proteome</keyword>
<proteinExistence type="predicted"/>
<feature type="compositionally biased region" description="Low complexity" evidence="1">
    <location>
        <begin position="44"/>
        <end position="59"/>
    </location>
</feature>
<protein>
    <submittedName>
        <fullName evidence="4">Ovule protein</fullName>
    </submittedName>
</protein>
<sequence length="129" mass="14419">MLKILFNHIEANKHLDNLLSGIHKIGIKTTEDGDTDDFNETASRHSNVSVRSTSRSTVSYDSGFKSESEDISESVQKVYHPKGDIDFHKASTELLRTFRDFGNVDEGESLEKTLVAMEAELLKISLSTD</sequence>
<reference evidence="4" key="1">
    <citation type="submission" date="2017-02" db="UniProtKB">
        <authorList>
            <consortium name="WormBaseParasite"/>
        </authorList>
    </citation>
    <scope>IDENTIFICATION</scope>
</reference>
<organism evidence="4">
    <name type="scientific">Enterobius vermicularis</name>
    <name type="common">Human pinworm</name>
    <dbReference type="NCBI Taxonomy" id="51028"/>
    <lineage>
        <taxon>Eukaryota</taxon>
        <taxon>Metazoa</taxon>
        <taxon>Ecdysozoa</taxon>
        <taxon>Nematoda</taxon>
        <taxon>Chromadorea</taxon>
        <taxon>Rhabditida</taxon>
        <taxon>Spirurina</taxon>
        <taxon>Oxyuridomorpha</taxon>
        <taxon>Oxyuroidea</taxon>
        <taxon>Oxyuridae</taxon>
        <taxon>Enterobius</taxon>
    </lineage>
</organism>
<dbReference type="WBParaSite" id="EVEC_0000362501-mRNA-1">
    <property type="protein sequence ID" value="EVEC_0000362501-mRNA-1"/>
    <property type="gene ID" value="EVEC_0000362501"/>
</dbReference>
<dbReference type="Proteomes" id="UP000274131">
    <property type="component" value="Unassembled WGS sequence"/>
</dbReference>